<evidence type="ECO:0000256" key="8">
    <source>
        <dbReference type="ARBA" id="ARBA00023305"/>
    </source>
</evidence>
<dbReference type="PANTHER" id="PTHR24240">
    <property type="entry name" value="OPSIN"/>
    <property type="match status" value="1"/>
</dbReference>
<feature type="transmembrane region" description="Helical" evidence="10">
    <location>
        <begin position="56"/>
        <end position="75"/>
    </location>
</feature>
<evidence type="ECO:0000256" key="1">
    <source>
        <dbReference type="ARBA" id="ARBA00004141"/>
    </source>
</evidence>
<evidence type="ECO:0000256" key="9">
    <source>
        <dbReference type="SAM" id="MobiDB-lite"/>
    </source>
</evidence>
<feature type="transmembrane region" description="Helical" evidence="10">
    <location>
        <begin position="304"/>
        <end position="325"/>
    </location>
</feature>
<sequence length="340" mass="38162">MNETNATIASNETVLTPQWAPLPVCLLLTFLTGFTGNGLLLMVFATHRALWTPFNVYVVNLLVANFCCIVTQFPFDVYSTLYGGWGLGERVCDFYISAAWFFQPVIFNSHQMIAINRIWAVSHPISYRRIHSIRTAVSLCCGVWVYVFVGLSVGVIQDRLYHRLPLDTSGCQLDPMPQFVWAVVIQVVYIIWPQIVMVVALVVIFMAKRAKNRINMAMHSTVASQGGGAQLSRRSGGDSVPHPTAGGDEHDSQQKKPNRPVQRSNGTLLLVLLTLSVTVCWTPNNVYYSWFFFDQQLNIPVFSAITIILIAFQATVDPIMFTLAFPSLRLALRQTFSFRT</sequence>
<feature type="transmembrane region" description="Helical" evidence="10">
    <location>
        <begin position="265"/>
        <end position="284"/>
    </location>
</feature>
<evidence type="ECO:0000256" key="7">
    <source>
        <dbReference type="ARBA" id="ARBA00023224"/>
    </source>
</evidence>
<keyword evidence="8" id="KW-0716">Sensory transduction</keyword>
<evidence type="ECO:0000313" key="13">
    <source>
        <dbReference type="Proteomes" id="UP000192578"/>
    </source>
</evidence>
<keyword evidence="4" id="KW-0297">G-protein coupled receptor</keyword>
<proteinExistence type="predicted"/>
<evidence type="ECO:0000259" key="11">
    <source>
        <dbReference type="PROSITE" id="PS50262"/>
    </source>
</evidence>
<dbReference type="EMBL" id="MTYJ01000072">
    <property type="protein sequence ID" value="OQV16604.1"/>
    <property type="molecule type" value="Genomic_DNA"/>
</dbReference>
<feature type="transmembrane region" description="Helical" evidence="10">
    <location>
        <begin position="95"/>
        <end position="115"/>
    </location>
</feature>
<comment type="caution">
    <text evidence="12">The sequence shown here is derived from an EMBL/GenBank/DDBJ whole genome shotgun (WGS) entry which is preliminary data.</text>
</comment>
<name>A0A1W0WN13_HYPEX</name>
<keyword evidence="7" id="KW-0807">Transducer</keyword>
<evidence type="ECO:0000256" key="10">
    <source>
        <dbReference type="SAM" id="Phobius"/>
    </source>
</evidence>
<evidence type="ECO:0000256" key="5">
    <source>
        <dbReference type="ARBA" id="ARBA00023136"/>
    </source>
</evidence>
<feature type="transmembrane region" description="Helical" evidence="10">
    <location>
        <begin position="136"/>
        <end position="156"/>
    </location>
</feature>
<evidence type="ECO:0000313" key="12">
    <source>
        <dbReference type="EMBL" id="OQV16604.1"/>
    </source>
</evidence>
<reference evidence="13" key="1">
    <citation type="submission" date="2017-01" db="EMBL/GenBank/DDBJ databases">
        <title>Comparative genomics of anhydrobiosis in the tardigrade Hypsibius dujardini.</title>
        <authorList>
            <person name="Yoshida Y."/>
            <person name="Koutsovoulos G."/>
            <person name="Laetsch D."/>
            <person name="Stevens L."/>
            <person name="Kumar S."/>
            <person name="Horikawa D."/>
            <person name="Ishino K."/>
            <person name="Komine S."/>
            <person name="Tomita M."/>
            <person name="Blaxter M."/>
            <person name="Arakawa K."/>
        </authorList>
    </citation>
    <scope>NUCLEOTIDE SEQUENCE [LARGE SCALE GENOMIC DNA]</scope>
    <source>
        <strain evidence="13">Z151</strain>
    </source>
</reference>
<dbReference type="Pfam" id="PF00001">
    <property type="entry name" value="7tm_1"/>
    <property type="match status" value="1"/>
</dbReference>
<comment type="subcellular location">
    <subcellularLocation>
        <location evidence="1">Membrane</location>
        <topology evidence="1">Multi-pass membrane protein</topology>
    </subcellularLocation>
</comment>
<keyword evidence="3 10" id="KW-1133">Transmembrane helix</keyword>
<protein>
    <recommendedName>
        <fullName evidence="11">G-protein coupled receptors family 1 profile domain-containing protein</fullName>
    </recommendedName>
</protein>
<evidence type="ECO:0000256" key="3">
    <source>
        <dbReference type="ARBA" id="ARBA00022989"/>
    </source>
</evidence>
<dbReference type="GO" id="GO:0007601">
    <property type="term" value="P:visual perception"/>
    <property type="evidence" value="ECO:0007669"/>
    <property type="project" value="UniProtKB-KW"/>
</dbReference>
<dbReference type="InterPro" id="IPR050125">
    <property type="entry name" value="GPCR_opsins"/>
</dbReference>
<feature type="transmembrane region" description="Helical" evidence="10">
    <location>
        <begin position="20"/>
        <end position="44"/>
    </location>
</feature>
<evidence type="ECO:0000256" key="2">
    <source>
        <dbReference type="ARBA" id="ARBA00022692"/>
    </source>
</evidence>
<dbReference type="OrthoDB" id="2101615at2759"/>
<dbReference type="Proteomes" id="UP000192578">
    <property type="component" value="Unassembled WGS sequence"/>
</dbReference>
<dbReference type="AlphaFoldDB" id="A0A1W0WN13"/>
<feature type="transmembrane region" description="Helical" evidence="10">
    <location>
        <begin position="179"/>
        <end position="207"/>
    </location>
</feature>
<gene>
    <name evidence="12" type="ORF">BV898_09274</name>
</gene>
<dbReference type="GO" id="GO:0016020">
    <property type="term" value="C:membrane"/>
    <property type="evidence" value="ECO:0007669"/>
    <property type="project" value="UniProtKB-SubCell"/>
</dbReference>
<dbReference type="PROSITE" id="PS50262">
    <property type="entry name" value="G_PROTEIN_RECEP_F1_2"/>
    <property type="match status" value="1"/>
</dbReference>
<dbReference type="SUPFAM" id="SSF81321">
    <property type="entry name" value="Family A G protein-coupled receptor-like"/>
    <property type="match status" value="1"/>
</dbReference>
<keyword evidence="6" id="KW-0675">Receptor</keyword>
<dbReference type="InterPro" id="IPR017452">
    <property type="entry name" value="GPCR_Rhodpsn_7TM"/>
</dbReference>
<feature type="region of interest" description="Disordered" evidence="9">
    <location>
        <begin position="225"/>
        <end position="261"/>
    </location>
</feature>
<dbReference type="GO" id="GO:0004930">
    <property type="term" value="F:G protein-coupled receptor activity"/>
    <property type="evidence" value="ECO:0007669"/>
    <property type="project" value="UniProtKB-KW"/>
</dbReference>
<keyword evidence="8" id="KW-0844">Vision</keyword>
<dbReference type="PRINTS" id="PR00237">
    <property type="entry name" value="GPCRRHODOPSN"/>
</dbReference>
<dbReference type="InterPro" id="IPR000276">
    <property type="entry name" value="GPCR_Rhodpsn"/>
</dbReference>
<keyword evidence="2 10" id="KW-0812">Transmembrane</keyword>
<feature type="domain" description="G-protein coupled receptors family 1 profile" evidence="11">
    <location>
        <begin position="36"/>
        <end position="321"/>
    </location>
</feature>
<evidence type="ECO:0000256" key="4">
    <source>
        <dbReference type="ARBA" id="ARBA00023040"/>
    </source>
</evidence>
<evidence type="ECO:0000256" key="6">
    <source>
        <dbReference type="ARBA" id="ARBA00023170"/>
    </source>
</evidence>
<organism evidence="12 13">
    <name type="scientific">Hypsibius exemplaris</name>
    <name type="common">Freshwater tardigrade</name>
    <dbReference type="NCBI Taxonomy" id="2072580"/>
    <lineage>
        <taxon>Eukaryota</taxon>
        <taxon>Metazoa</taxon>
        <taxon>Ecdysozoa</taxon>
        <taxon>Tardigrada</taxon>
        <taxon>Eutardigrada</taxon>
        <taxon>Parachela</taxon>
        <taxon>Hypsibioidea</taxon>
        <taxon>Hypsibiidae</taxon>
        <taxon>Hypsibius</taxon>
    </lineage>
</organism>
<dbReference type="Gene3D" id="1.20.1070.10">
    <property type="entry name" value="Rhodopsin 7-helix transmembrane proteins"/>
    <property type="match status" value="1"/>
</dbReference>
<keyword evidence="13" id="KW-1185">Reference proteome</keyword>
<accession>A0A1W0WN13</accession>
<keyword evidence="5 10" id="KW-0472">Membrane</keyword>